<accession>A0A2T0VFE2</accession>
<evidence type="ECO:0000259" key="4">
    <source>
        <dbReference type="Pfam" id="PF13439"/>
    </source>
</evidence>
<reference evidence="5 6" key="1">
    <citation type="submission" date="2018-03" db="EMBL/GenBank/DDBJ databases">
        <title>Genomic Encyclopedia of Type Strains, Phase III (KMG-III): the genomes of soil and plant-associated and newly described type strains.</title>
        <authorList>
            <person name="Whitman W."/>
        </authorList>
    </citation>
    <scope>NUCLEOTIDE SEQUENCE [LARGE SCALE GENOMIC DNA]</scope>
    <source>
        <strain evidence="5 6">CGMCC 1.12484</strain>
    </source>
</reference>
<name>A0A2T0VFE2_9MICO</name>
<feature type="domain" description="Glycosyl transferase family 1" evidence="3">
    <location>
        <begin position="186"/>
        <end position="338"/>
    </location>
</feature>
<protein>
    <submittedName>
        <fullName evidence="5">Glycosyltransferase involved in cell wall biosynthesis</fullName>
    </submittedName>
</protein>
<evidence type="ECO:0000313" key="5">
    <source>
        <dbReference type="EMBL" id="PRY68911.1"/>
    </source>
</evidence>
<feature type="domain" description="Glycosyltransferase subfamily 4-like N-terminal" evidence="4">
    <location>
        <begin position="16"/>
        <end position="170"/>
    </location>
</feature>
<keyword evidence="6" id="KW-1185">Reference proteome</keyword>
<dbReference type="Gene3D" id="3.40.50.2000">
    <property type="entry name" value="Glycogen Phosphorylase B"/>
    <property type="match status" value="2"/>
</dbReference>
<dbReference type="PANTHER" id="PTHR46401">
    <property type="entry name" value="GLYCOSYLTRANSFERASE WBBK-RELATED"/>
    <property type="match status" value="1"/>
</dbReference>
<dbReference type="Pfam" id="PF00534">
    <property type="entry name" value="Glycos_transf_1"/>
    <property type="match status" value="1"/>
</dbReference>
<evidence type="ECO:0000313" key="6">
    <source>
        <dbReference type="Proteomes" id="UP000237983"/>
    </source>
</evidence>
<dbReference type="InterPro" id="IPR001296">
    <property type="entry name" value="Glyco_trans_1"/>
</dbReference>
<proteinExistence type="predicted"/>
<dbReference type="RefSeq" id="WP_181243288.1">
    <property type="nucleotide sequence ID" value="NZ_PVTL01000003.1"/>
</dbReference>
<evidence type="ECO:0000256" key="2">
    <source>
        <dbReference type="ARBA" id="ARBA00022679"/>
    </source>
</evidence>
<keyword evidence="1" id="KW-0328">Glycosyltransferase</keyword>
<evidence type="ECO:0000256" key="1">
    <source>
        <dbReference type="ARBA" id="ARBA00022676"/>
    </source>
</evidence>
<gene>
    <name evidence="5" type="ORF">B0I08_103116</name>
</gene>
<comment type="caution">
    <text evidence="5">The sequence shown here is derived from an EMBL/GenBank/DDBJ whole genome shotgun (WGS) entry which is preliminary data.</text>
</comment>
<dbReference type="Pfam" id="PF13439">
    <property type="entry name" value="Glyco_transf_4"/>
    <property type="match status" value="1"/>
</dbReference>
<dbReference type="Proteomes" id="UP000237983">
    <property type="component" value="Unassembled WGS sequence"/>
</dbReference>
<dbReference type="InterPro" id="IPR028098">
    <property type="entry name" value="Glyco_trans_4-like_N"/>
</dbReference>
<evidence type="ECO:0000259" key="3">
    <source>
        <dbReference type="Pfam" id="PF00534"/>
    </source>
</evidence>
<keyword evidence="2 5" id="KW-0808">Transferase</keyword>
<dbReference type="GO" id="GO:0016757">
    <property type="term" value="F:glycosyltransferase activity"/>
    <property type="evidence" value="ECO:0007669"/>
    <property type="project" value="UniProtKB-KW"/>
</dbReference>
<dbReference type="CDD" id="cd03809">
    <property type="entry name" value="GT4_MtfB-like"/>
    <property type="match status" value="1"/>
</dbReference>
<dbReference type="SUPFAM" id="SSF53756">
    <property type="entry name" value="UDP-Glycosyltransferase/glycogen phosphorylase"/>
    <property type="match status" value="1"/>
</dbReference>
<dbReference type="GO" id="GO:0009103">
    <property type="term" value="P:lipopolysaccharide biosynthetic process"/>
    <property type="evidence" value="ECO:0007669"/>
    <property type="project" value="TreeGrafter"/>
</dbReference>
<dbReference type="PANTHER" id="PTHR46401:SF2">
    <property type="entry name" value="GLYCOSYLTRANSFERASE WBBK-RELATED"/>
    <property type="match status" value="1"/>
</dbReference>
<dbReference type="AlphaFoldDB" id="A0A2T0VFE2"/>
<organism evidence="5 6">
    <name type="scientific">Glaciihabitans tibetensis</name>
    <dbReference type="NCBI Taxonomy" id="1266600"/>
    <lineage>
        <taxon>Bacteria</taxon>
        <taxon>Bacillati</taxon>
        <taxon>Actinomycetota</taxon>
        <taxon>Actinomycetes</taxon>
        <taxon>Micrococcales</taxon>
        <taxon>Microbacteriaceae</taxon>
        <taxon>Glaciihabitans</taxon>
    </lineage>
</organism>
<dbReference type="EMBL" id="PVTL01000003">
    <property type="protein sequence ID" value="PRY68911.1"/>
    <property type="molecule type" value="Genomic_DNA"/>
</dbReference>
<sequence length="361" mass="38576">MTRILVDLLFYTGTKGGMESYVRRIYSEMRAFIPGAEFVGLASTELTALGAPWFPGELINSGVSGENRMSWAWGELTAVGRAAERIGADVVHCPANLGPRRSTVPVVVTTHDMLPFRHPEYVPGPYAPVLRVLMKTVARRAARIVTISAASAADIARYVPTAANRIDVVPLAGSGGRPAAHLPGAHSNVLLALGNRLPHKNFDGLLRAIALIPTAERPHLVVTGSHSDDPLTTLVDELGLADSVTLKGWVDDAELEALYSSAAAALVPSFFEGFGLPVLDAMCRDLPVLCSDIAPLREVAGDAALYFDPRSPQSMADAITRALGNRALLASLRVAGRERAAQFSWTRTAELTAQSLLRAVR</sequence>